<dbReference type="Pfam" id="PF24446">
    <property type="entry name" value="DUF7565"/>
    <property type="match status" value="1"/>
</dbReference>
<dbReference type="RefSeq" id="WP_007978360.1">
    <property type="nucleotide sequence ID" value="NZ_AEMG01000006.1"/>
</dbReference>
<dbReference type="AlphaFoldDB" id="E7QRJ5"/>
<reference evidence="3" key="3">
    <citation type="submission" date="2016-11" db="EMBL/GenBank/DDBJ databases">
        <authorList>
            <person name="Jaros S."/>
            <person name="Januszkiewicz K."/>
            <person name="Wedrychowicz H."/>
        </authorList>
    </citation>
    <scope>NUCLEOTIDE SEQUENCE [LARGE SCALE GENOMIC DNA]</scope>
    <source>
        <strain evidence="3">DX253</strain>
    </source>
</reference>
<proteinExistence type="predicted"/>
<sequence>MSAWECDIDGCGERFDSVEDAIVHQTSEHERQECKVCGAVVPDGYFAIRHAFDEHSRAEYVRAYDANSSDVRTRERIRDEIEETADLKGVVSRLDLTGGELP</sequence>
<dbReference type="STRING" id="797209.GCA_000376445_00097"/>
<keyword evidence="5" id="KW-1185">Reference proteome</keyword>
<evidence type="ECO:0000313" key="2">
    <source>
        <dbReference type="EMBL" id="EFW92614.1"/>
    </source>
</evidence>
<dbReference type="InterPro" id="IPR013087">
    <property type="entry name" value="Znf_C2H2_type"/>
</dbReference>
<dbReference type="EMBL" id="AEMG01000006">
    <property type="protein sequence ID" value="EFW92614.1"/>
    <property type="molecule type" value="Genomic_DNA"/>
</dbReference>
<evidence type="ECO:0000313" key="4">
    <source>
        <dbReference type="Proteomes" id="UP000003751"/>
    </source>
</evidence>
<protein>
    <submittedName>
        <fullName evidence="2">Zinc finger C2H2-type domain protein</fullName>
    </submittedName>
</protein>
<gene>
    <name evidence="3" type="ORF">SAMN05444342_0843</name>
    <name evidence="2" type="ORF">ZOD2009_07089</name>
</gene>
<evidence type="ECO:0000313" key="5">
    <source>
        <dbReference type="Proteomes" id="UP000184203"/>
    </source>
</evidence>
<reference evidence="2 4" key="1">
    <citation type="journal article" date="2014" name="ISME J.">
        <title>Trehalose/2-sulfotrehalose biosynthesis and glycine-betaine uptake are widely spread mechanisms for osmoadaptation in the Halobacteriales.</title>
        <authorList>
            <person name="Youssef N.H."/>
            <person name="Savage-Ashlock K.N."/>
            <person name="McCully A.L."/>
            <person name="Luedtke B."/>
            <person name="Shaw E.I."/>
            <person name="Hoff W.D."/>
            <person name="Elshahed M.S."/>
        </authorList>
    </citation>
    <scope>NUCLEOTIDE SEQUENCE [LARGE SCALE GENOMIC DNA]</scope>
    <source>
        <strain evidence="2 4">DX253</strain>
    </source>
</reference>
<dbReference type="PATRIC" id="fig|797209.4.peg.1411"/>
<feature type="domain" description="C2H2-type" evidence="1">
    <location>
        <begin position="6"/>
        <end position="29"/>
    </location>
</feature>
<dbReference type="Proteomes" id="UP000003751">
    <property type="component" value="Unassembled WGS sequence"/>
</dbReference>
<dbReference type="OrthoDB" id="311125at2157"/>
<accession>E7QRJ5</accession>
<evidence type="ECO:0000313" key="3">
    <source>
        <dbReference type="EMBL" id="SHK17624.1"/>
    </source>
</evidence>
<dbReference type="EMBL" id="FRAN01000001">
    <property type="protein sequence ID" value="SHK17624.1"/>
    <property type="molecule type" value="Genomic_DNA"/>
</dbReference>
<dbReference type="InterPro" id="IPR055987">
    <property type="entry name" value="DUF7565"/>
</dbReference>
<reference evidence="5" key="2">
    <citation type="submission" date="2016-11" db="EMBL/GenBank/DDBJ databases">
        <authorList>
            <person name="Varghese N."/>
            <person name="Submissions S."/>
        </authorList>
    </citation>
    <scope>NUCLEOTIDE SEQUENCE [LARGE SCALE GENOMIC DNA]</scope>
    <source>
        <strain evidence="5">DX253</strain>
    </source>
</reference>
<organism evidence="2 4">
    <name type="scientific">Haladaptatus paucihalophilus DX253</name>
    <dbReference type="NCBI Taxonomy" id="797209"/>
    <lineage>
        <taxon>Archaea</taxon>
        <taxon>Methanobacteriati</taxon>
        <taxon>Methanobacteriota</taxon>
        <taxon>Stenosarchaea group</taxon>
        <taxon>Halobacteria</taxon>
        <taxon>Halobacteriales</taxon>
        <taxon>Haladaptataceae</taxon>
        <taxon>Haladaptatus</taxon>
    </lineage>
</organism>
<dbReference type="eggNOG" id="arCOG06400">
    <property type="taxonomic scope" value="Archaea"/>
</dbReference>
<name>E7QRJ5_HALPU</name>
<evidence type="ECO:0000259" key="1">
    <source>
        <dbReference type="PROSITE" id="PS00028"/>
    </source>
</evidence>
<dbReference type="SMART" id="SM00355">
    <property type="entry name" value="ZnF_C2H2"/>
    <property type="match status" value="2"/>
</dbReference>
<dbReference type="PROSITE" id="PS00028">
    <property type="entry name" value="ZINC_FINGER_C2H2_1"/>
    <property type="match status" value="1"/>
</dbReference>
<dbReference type="Proteomes" id="UP000184203">
    <property type="component" value="Unassembled WGS sequence"/>
</dbReference>